<evidence type="ECO:0000313" key="1">
    <source>
        <dbReference type="EMBL" id="CAL8089033.1"/>
    </source>
</evidence>
<organism evidence="1 2">
    <name type="scientific">Orchesella dallaii</name>
    <dbReference type="NCBI Taxonomy" id="48710"/>
    <lineage>
        <taxon>Eukaryota</taxon>
        <taxon>Metazoa</taxon>
        <taxon>Ecdysozoa</taxon>
        <taxon>Arthropoda</taxon>
        <taxon>Hexapoda</taxon>
        <taxon>Collembola</taxon>
        <taxon>Entomobryomorpha</taxon>
        <taxon>Entomobryoidea</taxon>
        <taxon>Orchesellidae</taxon>
        <taxon>Orchesellinae</taxon>
        <taxon>Orchesella</taxon>
    </lineage>
</organism>
<comment type="caution">
    <text evidence="1">The sequence shown here is derived from an EMBL/GenBank/DDBJ whole genome shotgun (WGS) entry which is preliminary data.</text>
</comment>
<name>A0ABP1Q8V2_9HEXA</name>
<reference evidence="1 2" key="1">
    <citation type="submission" date="2024-08" db="EMBL/GenBank/DDBJ databases">
        <authorList>
            <person name="Cucini C."/>
            <person name="Frati F."/>
        </authorList>
    </citation>
    <scope>NUCLEOTIDE SEQUENCE [LARGE SCALE GENOMIC DNA]</scope>
</reference>
<dbReference type="Proteomes" id="UP001642540">
    <property type="component" value="Unassembled WGS sequence"/>
</dbReference>
<gene>
    <name evidence="1" type="ORF">ODALV1_LOCUS7238</name>
</gene>
<accession>A0ABP1Q8V2</accession>
<protein>
    <submittedName>
        <fullName evidence="1">Uncharacterized protein</fullName>
    </submittedName>
</protein>
<sequence>MEGYYASEAVISAISDLQYQMQVVTGFLSWNFPDYARLRTAMDQQHTLPSMFPNHHMPHYTNIIPQNLGGPMKLPPGYLEGQHVLTRLNGSAIRIGKRQPATKKTNGEPLKRRGRKRKYPLAPVNTNIDISCEKIVLPHNSATYYRHHTTTSLGNEVSVLMPVGHGGTPTPGSSITTNMNNANPQTPGLKDSTVGPQELNRLELLATACFYAKPNELKSENVNNIPPTASFSDTANTEVQQGHDQHQQCFNSNQLHLENVESCEDSRSGSVESNHFHNHQLQQEQTDLGGCYLNPSLNDVNGLQMQEHHDGHQHHYQHTSLTSEEVRASNDTKSSFMELESMQAEQDECDIATNIPEQEVIVYST</sequence>
<dbReference type="EMBL" id="CAXLJM020000023">
    <property type="protein sequence ID" value="CAL8089033.1"/>
    <property type="molecule type" value="Genomic_DNA"/>
</dbReference>
<keyword evidence="2" id="KW-1185">Reference proteome</keyword>
<proteinExistence type="predicted"/>
<evidence type="ECO:0000313" key="2">
    <source>
        <dbReference type="Proteomes" id="UP001642540"/>
    </source>
</evidence>